<organism evidence="1">
    <name type="scientific">marine sediment metagenome</name>
    <dbReference type="NCBI Taxonomy" id="412755"/>
    <lineage>
        <taxon>unclassified sequences</taxon>
        <taxon>metagenomes</taxon>
        <taxon>ecological metagenomes</taxon>
    </lineage>
</organism>
<reference evidence="1" key="1">
    <citation type="journal article" date="2014" name="Front. Microbiol.">
        <title>High frequency of phylogenetically diverse reductive dehalogenase-homologous genes in deep subseafloor sedimentary metagenomes.</title>
        <authorList>
            <person name="Kawai M."/>
            <person name="Futagami T."/>
            <person name="Toyoda A."/>
            <person name="Takaki Y."/>
            <person name="Nishi S."/>
            <person name="Hori S."/>
            <person name="Arai W."/>
            <person name="Tsubouchi T."/>
            <person name="Morono Y."/>
            <person name="Uchiyama I."/>
            <person name="Ito T."/>
            <person name="Fujiyama A."/>
            <person name="Inagaki F."/>
            <person name="Takami H."/>
        </authorList>
    </citation>
    <scope>NUCLEOTIDE SEQUENCE</scope>
    <source>
        <strain evidence="1">Expedition CK06-06</strain>
    </source>
</reference>
<evidence type="ECO:0000313" key="1">
    <source>
        <dbReference type="EMBL" id="GAH05760.1"/>
    </source>
</evidence>
<name>X1DBR1_9ZZZZ</name>
<feature type="non-terminal residue" evidence="1">
    <location>
        <position position="1"/>
    </location>
</feature>
<proteinExistence type="predicted"/>
<protein>
    <submittedName>
        <fullName evidence="1">Uncharacterized protein</fullName>
    </submittedName>
</protein>
<comment type="caution">
    <text evidence="1">The sequence shown here is derived from an EMBL/GenBank/DDBJ whole genome shotgun (WGS) entry which is preliminary data.</text>
</comment>
<accession>X1DBR1</accession>
<dbReference type="AlphaFoldDB" id="X1DBR1"/>
<gene>
    <name evidence="1" type="ORF">S01H4_63799</name>
</gene>
<dbReference type="EMBL" id="BART01038486">
    <property type="protein sequence ID" value="GAH05760.1"/>
    <property type="molecule type" value="Genomic_DNA"/>
</dbReference>
<sequence>YKKLLTKENFLQLKKYCKEIDEDLFNISSWLHDYRIELMNSMLGDIFESKIPIRKPVDPRYKTLIKLATKEKVEKELKERESKISKEKTLNKT</sequence>